<dbReference type="AlphaFoldDB" id="E0QTQ9"/>
<organism evidence="1 2">
    <name type="scientific">Mobiluncus mulieris ATCC 35239</name>
    <dbReference type="NCBI Taxonomy" id="871571"/>
    <lineage>
        <taxon>Bacteria</taxon>
        <taxon>Bacillati</taxon>
        <taxon>Actinomycetota</taxon>
        <taxon>Actinomycetes</taxon>
        <taxon>Actinomycetales</taxon>
        <taxon>Actinomycetaceae</taxon>
        <taxon>Mobiluncus</taxon>
    </lineage>
</organism>
<protein>
    <submittedName>
        <fullName evidence="1">Uncharacterized protein</fullName>
    </submittedName>
</protein>
<gene>
    <name evidence="1" type="ORF">HMPREF0580_2274</name>
</gene>
<comment type="caution">
    <text evidence="1">The sequence shown here is derived from an EMBL/GenBank/DDBJ whole genome shotgun (WGS) entry which is preliminary data.</text>
</comment>
<evidence type="ECO:0000313" key="1">
    <source>
        <dbReference type="EMBL" id="EFM45103.1"/>
    </source>
</evidence>
<proteinExistence type="predicted"/>
<sequence>MQRPRFEIRAGFLSADVTAYFFGAVPQGEFAKPGFSSVS</sequence>
<reference evidence="1" key="1">
    <citation type="submission" date="2010-08" db="EMBL/GenBank/DDBJ databases">
        <authorList>
            <person name="Muzny D."/>
            <person name="Qin X."/>
            <person name="Deng J."/>
            <person name="Jiang H."/>
            <person name="Liu Y."/>
            <person name="Qu J."/>
            <person name="Song X.-Z."/>
            <person name="Zhang L."/>
            <person name="Thornton R."/>
            <person name="Coyle M."/>
            <person name="Francisco L."/>
            <person name="Jackson L."/>
            <person name="Javaid M."/>
            <person name="Korchina V."/>
            <person name="Kovar C."/>
            <person name="Mata R."/>
            <person name="Mathew T."/>
            <person name="Ngo R."/>
            <person name="Nguyen L."/>
            <person name="Nguyen N."/>
            <person name="Okwuonu G."/>
            <person name="Ongeri F."/>
            <person name="Pham C."/>
            <person name="Simmons D."/>
            <person name="Wilczek-Boney K."/>
            <person name="Hale W."/>
            <person name="Jakkamsetti A."/>
            <person name="Pham P."/>
            <person name="Ruth R."/>
            <person name="San Lucas F."/>
            <person name="Warren J."/>
            <person name="Zhang J."/>
            <person name="Zhao Z."/>
            <person name="Zhou C."/>
            <person name="Zhu D."/>
            <person name="Lee S."/>
            <person name="Bess C."/>
            <person name="Blankenburg K."/>
            <person name="Forbes L."/>
            <person name="Fu Q."/>
            <person name="Gubbala S."/>
            <person name="Hirani K."/>
            <person name="Jayaseelan J.C."/>
            <person name="Lara F."/>
            <person name="Munidasa M."/>
            <person name="Palculict T."/>
            <person name="Patil S."/>
            <person name="Pu L.-L."/>
            <person name="Saada N."/>
            <person name="Tang L."/>
            <person name="Weissenberger G."/>
            <person name="Zhu Y."/>
            <person name="Hemphill L."/>
            <person name="Shang Y."/>
            <person name="Youmans B."/>
            <person name="Ayvaz T."/>
            <person name="Ross M."/>
            <person name="Santibanez J."/>
            <person name="Aqrawi P."/>
            <person name="Gross S."/>
            <person name="Joshi V."/>
            <person name="Fowler G."/>
            <person name="Nazareth L."/>
            <person name="Reid J."/>
            <person name="Worley K."/>
            <person name="Petrosino J."/>
            <person name="Highlander S."/>
            <person name="Gibbs R."/>
        </authorList>
    </citation>
    <scope>NUCLEOTIDE SEQUENCE [LARGE SCALE GENOMIC DNA]</scope>
    <source>
        <strain evidence="1">ATCC 35239</strain>
    </source>
</reference>
<name>E0QTQ9_9ACTO</name>
<dbReference type="HOGENOM" id="CLU_3312893_0_0_11"/>
<evidence type="ECO:0000313" key="2">
    <source>
        <dbReference type="Proteomes" id="UP000003045"/>
    </source>
</evidence>
<keyword evidence="2" id="KW-1185">Reference proteome</keyword>
<accession>E0QTQ9</accession>
<dbReference type="STRING" id="871571.HMPREF0580_2274"/>
<dbReference type="EMBL" id="AEET01000048">
    <property type="protein sequence ID" value="EFM45103.1"/>
    <property type="molecule type" value="Genomic_DNA"/>
</dbReference>
<dbReference type="Proteomes" id="UP000003045">
    <property type="component" value="Unassembled WGS sequence"/>
</dbReference>